<evidence type="ECO:0000259" key="4">
    <source>
        <dbReference type="SMART" id="SM01403"/>
    </source>
</evidence>
<sequence>MKSKVYMRCQTHSKKTYTKFYFSLKNLAKKYNFLFYYISLPKKIKKYTVLRSPNGNKKSKDQFEIRFYNFLIILLYNSNMPNNIFKIIKSYFEPNILVKILYTNK</sequence>
<keyword evidence="3" id="KW-0687">Ribonucleoprotein</keyword>
<dbReference type="Pfam" id="PF00338">
    <property type="entry name" value="Ribosomal_S10"/>
    <property type="match status" value="1"/>
</dbReference>
<name>A0A140F2T2_9STRA</name>
<keyword evidence="2 5" id="KW-0689">Ribosomal protein</keyword>
<dbReference type="SUPFAM" id="SSF54999">
    <property type="entry name" value="Ribosomal protein S10"/>
    <property type="match status" value="1"/>
</dbReference>
<keyword evidence="5" id="KW-0496">Mitochondrion</keyword>
<dbReference type="GO" id="GO:0006412">
    <property type="term" value="P:translation"/>
    <property type="evidence" value="ECO:0007669"/>
    <property type="project" value="InterPro"/>
</dbReference>
<dbReference type="GO" id="GO:0005840">
    <property type="term" value="C:ribosome"/>
    <property type="evidence" value="ECO:0007669"/>
    <property type="project" value="UniProtKB-KW"/>
</dbReference>
<dbReference type="SMART" id="SM01403">
    <property type="entry name" value="Ribosomal_S10"/>
    <property type="match status" value="1"/>
</dbReference>
<protein>
    <submittedName>
        <fullName evidence="5">Ribosomal protein S10</fullName>
    </submittedName>
</protein>
<organism evidence="5">
    <name type="scientific">Vischeria sp. CAUP Q 202</name>
    <dbReference type="NCBI Taxonomy" id="1805947"/>
    <lineage>
        <taxon>Eukaryota</taxon>
        <taxon>Sar</taxon>
        <taxon>Stramenopiles</taxon>
        <taxon>Ochrophyta</taxon>
        <taxon>Eustigmatophyceae</taxon>
        <taxon>Eustigmatales</taxon>
        <taxon>Chlorobotryaceae</taxon>
        <taxon>Vischeria</taxon>
    </lineage>
</organism>
<evidence type="ECO:0000256" key="3">
    <source>
        <dbReference type="ARBA" id="ARBA00023274"/>
    </source>
</evidence>
<dbReference type="EMBL" id="KU501221">
    <property type="protein sequence ID" value="AML60716.1"/>
    <property type="molecule type" value="Genomic_DNA"/>
</dbReference>
<dbReference type="PRINTS" id="PR00971">
    <property type="entry name" value="RIBOSOMALS10"/>
</dbReference>
<dbReference type="AlphaFoldDB" id="A0A140F2T2"/>
<dbReference type="InterPro" id="IPR001848">
    <property type="entry name" value="Ribosomal_uS10"/>
</dbReference>
<dbReference type="GO" id="GO:1990904">
    <property type="term" value="C:ribonucleoprotein complex"/>
    <property type="evidence" value="ECO:0007669"/>
    <property type="project" value="UniProtKB-KW"/>
</dbReference>
<accession>A0A140F2T2</accession>
<dbReference type="InterPro" id="IPR027486">
    <property type="entry name" value="Ribosomal_uS10_dom"/>
</dbReference>
<feature type="domain" description="Small ribosomal subunit protein uS10" evidence="4">
    <location>
        <begin position="6"/>
        <end position="99"/>
    </location>
</feature>
<dbReference type="InterPro" id="IPR036838">
    <property type="entry name" value="Ribosomal_uS10_dom_sf"/>
</dbReference>
<geneLocation type="mitochondrion" evidence="5"/>
<evidence type="ECO:0000256" key="2">
    <source>
        <dbReference type="ARBA" id="ARBA00022980"/>
    </source>
</evidence>
<gene>
    <name evidence="5" type="primary">rps10</name>
</gene>
<evidence type="ECO:0000256" key="1">
    <source>
        <dbReference type="ARBA" id="ARBA00007102"/>
    </source>
</evidence>
<dbReference type="Gene3D" id="3.30.70.600">
    <property type="entry name" value="Ribosomal protein S10 domain"/>
    <property type="match status" value="1"/>
</dbReference>
<evidence type="ECO:0000313" key="5">
    <source>
        <dbReference type="EMBL" id="AML60716.1"/>
    </source>
</evidence>
<proteinExistence type="inferred from homology"/>
<dbReference type="GO" id="GO:0003735">
    <property type="term" value="F:structural constituent of ribosome"/>
    <property type="evidence" value="ECO:0007669"/>
    <property type="project" value="InterPro"/>
</dbReference>
<reference evidence="5" key="1">
    <citation type="journal article" date="2016" name="Genome Biol. Evol.">
        <title>A Comparative Analysis of Mitochondrial Genomes in Eustigmatophyte Algae.</title>
        <authorList>
            <person name="Sevcikova T."/>
            <person name="Klimes V."/>
            <person name="Zbrankova V."/>
            <person name="Strnad H."/>
            <person name="Hroudova M."/>
            <person name="Vlcek C."/>
            <person name="Elias M."/>
        </authorList>
    </citation>
    <scope>NUCLEOTIDE SEQUENCE</scope>
    <source>
        <strain evidence="5">CAUP Q 202</strain>
    </source>
</reference>
<comment type="similarity">
    <text evidence="1">Belongs to the universal ribosomal protein uS10 family.</text>
</comment>
<dbReference type="PANTHER" id="PTHR11700">
    <property type="entry name" value="30S RIBOSOMAL PROTEIN S10 FAMILY MEMBER"/>
    <property type="match status" value="1"/>
</dbReference>